<evidence type="ECO:0000259" key="4">
    <source>
        <dbReference type="PROSITE" id="PS51077"/>
    </source>
</evidence>
<dbReference type="InterPro" id="IPR050707">
    <property type="entry name" value="HTH_MetabolicPath_Reg"/>
</dbReference>
<sequence length="264" mass="29598">MKKKSKKKSARRTYSAPALEKGLDILELLAGEESGLTLSGIASRLNRSVSELFRMLIVLQGRGYVHTPQDSDKYFSTMKLFELAHRFRPVQRLTSVSGPMMKNLAHQIEQSCHLVIYYEGKGHVVAQQDSPSERVLSVRLGAEAPLLDSCSGHLILAFSDEQERKLMVEKIPKHHRRPSRSDIGAIVRRVRKQGFELIDSAQISGVRDIGYPIFDHTNQLIASLIVPFFSFLDGSHPVDIKEAQAKVREAAAAISREMGHWPES</sequence>
<evidence type="ECO:0000259" key="5">
    <source>
        <dbReference type="PROSITE" id="PS51078"/>
    </source>
</evidence>
<dbReference type="Pfam" id="PF09339">
    <property type="entry name" value="HTH_IclR"/>
    <property type="match status" value="1"/>
</dbReference>
<proteinExistence type="predicted"/>
<dbReference type="SUPFAM" id="SSF46785">
    <property type="entry name" value="Winged helix' DNA-binding domain"/>
    <property type="match status" value="1"/>
</dbReference>
<dbReference type="InterPro" id="IPR036388">
    <property type="entry name" value="WH-like_DNA-bd_sf"/>
</dbReference>
<accession>A0A193LE57</accession>
<reference evidence="6 7" key="1">
    <citation type="submission" date="2016-06" db="EMBL/GenBank/DDBJ databases">
        <title>Complete genome sequence of a deep-branching marine Gamma Proteobacterium Woeseia oceani type strain XK5.</title>
        <authorList>
            <person name="Mu D."/>
            <person name="Du Z."/>
        </authorList>
    </citation>
    <scope>NUCLEOTIDE SEQUENCE [LARGE SCALE GENOMIC DNA]</scope>
    <source>
        <strain evidence="6 7">XK5</strain>
    </source>
</reference>
<dbReference type="KEGG" id="woc:BA177_05125"/>
<dbReference type="SMART" id="SM00346">
    <property type="entry name" value="HTH_ICLR"/>
    <property type="match status" value="1"/>
</dbReference>
<dbReference type="Proteomes" id="UP000092695">
    <property type="component" value="Chromosome"/>
</dbReference>
<evidence type="ECO:0000256" key="2">
    <source>
        <dbReference type="ARBA" id="ARBA00023125"/>
    </source>
</evidence>
<dbReference type="STRING" id="1548547.BA177_05125"/>
<evidence type="ECO:0008006" key="8">
    <source>
        <dbReference type="Google" id="ProtNLM"/>
    </source>
</evidence>
<dbReference type="PROSITE" id="PS51078">
    <property type="entry name" value="ICLR_ED"/>
    <property type="match status" value="1"/>
</dbReference>
<keyword evidence="3" id="KW-0804">Transcription</keyword>
<keyword evidence="1" id="KW-0805">Transcription regulation</keyword>
<dbReference type="GO" id="GO:0045892">
    <property type="term" value="P:negative regulation of DNA-templated transcription"/>
    <property type="evidence" value="ECO:0007669"/>
    <property type="project" value="TreeGrafter"/>
</dbReference>
<feature type="domain" description="IclR-ED" evidence="5">
    <location>
        <begin position="79"/>
        <end position="260"/>
    </location>
</feature>
<evidence type="ECO:0000313" key="6">
    <source>
        <dbReference type="EMBL" id="ANO50669.1"/>
    </source>
</evidence>
<dbReference type="OrthoDB" id="9807558at2"/>
<dbReference type="InterPro" id="IPR036390">
    <property type="entry name" value="WH_DNA-bd_sf"/>
</dbReference>
<dbReference type="PROSITE" id="PS51077">
    <property type="entry name" value="HTH_ICLR"/>
    <property type="match status" value="1"/>
</dbReference>
<dbReference type="RefSeq" id="WP_068613727.1">
    <property type="nucleotide sequence ID" value="NZ_CP016268.1"/>
</dbReference>
<dbReference type="EMBL" id="CP016268">
    <property type="protein sequence ID" value="ANO50669.1"/>
    <property type="molecule type" value="Genomic_DNA"/>
</dbReference>
<dbReference type="Gene3D" id="1.10.10.10">
    <property type="entry name" value="Winged helix-like DNA-binding domain superfamily/Winged helix DNA-binding domain"/>
    <property type="match status" value="1"/>
</dbReference>
<gene>
    <name evidence="6" type="ORF">BA177_05125</name>
</gene>
<organism evidence="6 7">
    <name type="scientific">Woeseia oceani</name>
    <dbReference type="NCBI Taxonomy" id="1548547"/>
    <lineage>
        <taxon>Bacteria</taxon>
        <taxon>Pseudomonadati</taxon>
        <taxon>Pseudomonadota</taxon>
        <taxon>Gammaproteobacteria</taxon>
        <taxon>Woeseiales</taxon>
        <taxon>Woeseiaceae</taxon>
        <taxon>Woeseia</taxon>
    </lineage>
</organism>
<dbReference type="AlphaFoldDB" id="A0A193LE57"/>
<dbReference type="Pfam" id="PF01614">
    <property type="entry name" value="IclR_C"/>
    <property type="match status" value="1"/>
</dbReference>
<dbReference type="PANTHER" id="PTHR30136:SF7">
    <property type="entry name" value="HTH-TYPE TRANSCRIPTIONAL REGULATOR KDGR-RELATED"/>
    <property type="match status" value="1"/>
</dbReference>
<dbReference type="InterPro" id="IPR005471">
    <property type="entry name" value="Tscrpt_reg_IclR_N"/>
</dbReference>
<dbReference type="SUPFAM" id="SSF55781">
    <property type="entry name" value="GAF domain-like"/>
    <property type="match status" value="1"/>
</dbReference>
<dbReference type="Gene3D" id="3.30.450.40">
    <property type="match status" value="1"/>
</dbReference>
<feature type="domain" description="HTH iclR-type" evidence="4">
    <location>
        <begin position="16"/>
        <end position="78"/>
    </location>
</feature>
<evidence type="ECO:0000313" key="7">
    <source>
        <dbReference type="Proteomes" id="UP000092695"/>
    </source>
</evidence>
<keyword evidence="7" id="KW-1185">Reference proteome</keyword>
<evidence type="ECO:0000256" key="3">
    <source>
        <dbReference type="ARBA" id="ARBA00023163"/>
    </source>
</evidence>
<name>A0A193LE57_9GAMM</name>
<dbReference type="GO" id="GO:0003677">
    <property type="term" value="F:DNA binding"/>
    <property type="evidence" value="ECO:0007669"/>
    <property type="project" value="UniProtKB-KW"/>
</dbReference>
<dbReference type="InterPro" id="IPR029016">
    <property type="entry name" value="GAF-like_dom_sf"/>
</dbReference>
<evidence type="ECO:0000256" key="1">
    <source>
        <dbReference type="ARBA" id="ARBA00023015"/>
    </source>
</evidence>
<keyword evidence="2" id="KW-0238">DNA-binding</keyword>
<dbReference type="InterPro" id="IPR014757">
    <property type="entry name" value="Tscrpt_reg_IclR_C"/>
</dbReference>
<protein>
    <recommendedName>
        <fullName evidence="8">IclR family transcriptional regulator</fullName>
    </recommendedName>
</protein>
<dbReference type="PANTHER" id="PTHR30136">
    <property type="entry name" value="HELIX-TURN-HELIX TRANSCRIPTIONAL REGULATOR, ICLR FAMILY"/>
    <property type="match status" value="1"/>
</dbReference>
<dbReference type="GO" id="GO:0003700">
    <property type="term" value="F:DNA-binding transcription factor activity"/>
    <property type="evidence" value="ECO:0007669"/>
    <property type="project" value="TreeGrafter"/>
</dbReference>